<dbReference type="Pfam" id="PF00691">
    <property type="entry name" value="OmpA"/>
    <property type="match status" value="1"/>
</dbReference>
<keyword evidence="5" id="KW-0406">Ion transport</keyword>
<evidence type="ECO:0000256" key="2">
    <source>
        <dbReference type="ARBA" id="ARBA00022448"/>
    </source>
</evidence>
<dbReference type="GO" id="GO:0046930">
    <property type="term" value="C:pore complex"/>
    <property type="evidence" value="ECO:0007669"/>
    <property type="project" value="UniProtKB-KW"/>
</dbReference>
<dbReference type="Pfam" id="PF01389">
    <property type="entry name" value="OmpA_membrane"/>
    <property type="match status" value="1"/>
</dbReference>
<sequence>MLAMQAAQAEEPFVNPDWANSAWYLGAGVGRSRANIDQQRLTNSLQANGATVTAFNTDQRDTGYKLFVGKQLNRYLALELGYFDLGQFGFDATTSGNGTLNGEAGFRGANLDLLAQLPLTERLSLLGRVGANYAKTSTHFGGNRLAAVTGPDHSERKLNAKAGLGLEYKLSEALALRGEVERYRVNDAVGNRGDVDLLSVSLVYKLGRPAHSAPVYVPPPAEAAPAPAPVVTPLPPPPPKAPQPTSEKVSFAAEALFDFDNSAVKPDGKAALDDLLLKLRGMDTEVMVTVGHTDSVGASDYNQKLSLRRAEAVKAYLVSKGVDATRIYTEGKGETQPLADNRTAEGRAKNRRVTVEVVGTRTVAK</sequence>
<evidence type="ECO:0000256" key="11">
    <source>
        <dbReference type="SAM" id="MobiDB-lite"/>
    </source>
</evidence>
<evidence type="ECO:0000256" key="7">
    <source>
        <dbReference type="ARBA" id="ARBA00023136"/>
    </source>
</evidence>
<dbReference type="Proteomes" id="UP000444318">
    <property type="component" value="Unassembled WGS sequence"/>
</dbReference>
<keyword evidence="3" id="KW-1134">Transmembrane beta strand</keyword>
<evidence type="ECO:0000256" key="5">
    <source>
        <dbReference type="ARBA" id="ARBA00023065"/>
    </source>
</evidence>
<accession>A0A843SEQ9</accession>
<keyword evidence="8" id="KW-0998">Cell outer membrane</keyword>
<keyword evidence="2" id="KW-0813">Transport</keyword>
<dbReference type="InterPro" id="IPR000498">
    <property type="entry name" value="OmpA-like_TM_dom"/>
</dbReference>
<comment type="subcellular location">
    <subcellularLocation>
        <location evidence="1">Cell outer membrane</location>
        <topology evidence="1">Multi-pass membrane protein</topology>
    </subcellularLocation>
</comment>
<dbReference type="PRINTS" id="PR01021">
    <property type="entry name" value="OMPADOMAIN"/>
</dbReference>
<dbReference type="Gene3D" id="2.40.160.20">
    <property type="match status" value="1"/>
</dbReference>
<dbReference type="EMBL" id="WHUF01000003">
    <property type="protein sequence ID" value="MQA20703.1"/>
    <property type="molecule type" value="Genomic_DNA"/>
</dbReference>
<dbReference type="InterPro" id="IPR036737">
    <property type="entry name" value="OmpA-like_sf"/>
</dbReference>
<dbReference type="PANTHER" id="PTHR30329:SF21">
    <property type="entry name" value="LIPOPROTEIN YIAD-RELATED"/>
    <property type="match status" value="1"/>
</dbReference>
<proteinExistence type="inferred from homology"/>
<dbReference type="Gene3D" id="3.30.1330.60">
    <property type="entry name" value="OmpA-like domain"/>
    <property type="match status" value="1"/>
</dbReference>
<dbReference type="InterPro" id="IPR011250">
    <property type="entry name" value="OMP/PagP_B-barrel"/>
</dbReference>
<organism evidence="13 14">
    <name type="scientific">Rugamonas rivuli</name>
    <dbReference type="NCBI Taxonomy" id="2743358"/>
    <lineage>
        <taxon>Bacteria</taxon>
        <taxon>Pseudomonadati</taxon>
        <taxon>Pseudomonadota</taxon>
        <taxon>Betaproteobacteria</taxon>
        <taxon>Burkholderiales</taxon>
        <taxon>Oxalobacteraceae</taxon>
        <taxon>Telluria group</taxon>
        <taxon>Rugamonas</taxon>
    </lineage>
</organism>
<dbReference type="PROSITE" id="PS51123">
    <property type="entry name" value="OMPA_2"/>
    <property type="match status" value="1"/>
</dbReference>
<feature type="region of interest" description="Disordered" evidence="11">
    <location>
        <begin position="223"/>
        <end position="246"/>
    </location>
</feature>
<dbReference type="CDD" id="cd07185">
    <property type="entry name" value="OmpA_C-like"/>
    <property type="match status" value="1"/>
</dbReference>
<gene>
    <name evidence="13" type="ORF">GEV01_14370</name>
</gene>
<protein>
    <submittedName>
        <fullName evidence="13">OmpA family protein</fullName>
    </submittedName>
</protein>
<keyword evidence="4" id="KW-0812">Transmembrane</keyword>
<reference evidence="13 14" key="1">
    <citation type="submission" date="2019-10" db="EMBL/GenBank/DDBJ databases">
        <title>Two novel species isolated from a subtropical stream in China.</title>
        <authorList>
            <person name="Lu H."/>
        </authorList>
    </citation>
    <scope>NUCLEOTIDE SEQUENCE [LARGE SCALE GENOMIC DNA]</scope>
    <source>
        <strain evidence="13 14">FT103W</strain>
    </source>
</reference>
<feature type="domain" description="OmpA-like" evidence="12">
    <location>
        <begin position="244"/>
        <end position="361"/>
    </location>
</feature>
<keyword evidence="14" id="KW-1185">Reference proteome</keyword>
<evidence type="ECO:0000313" key="14">
    <source>
        <dbReference type="Proteomes" id="UP000444318"/>
    </source>
</evidence>
<dbReference type="SUPFAM" id="SSF56925">
    <property type="entry name" value="OMPA-like"/>
    <property type="match status" value="1"/>
</dbReference>
<dbReference type="GO" id="GO:0015288">
    <property type="term" value="F:porin activity"/>
    <property type="evidence" value="ECO:0007669"/>
    <property type="project" value="UniProtKB-KW"/>
</dbReference>
<evidence type="ECO:0000256" key="4">
    <source>
        <dbReference type="ARBA" id="ARBA00022692"/>
    </source>
</evidence>
<dbReference type="InterPro" id="IPR006664">
    <property type="entry name" value="OMP_bac"/>
</dbReference>
<dbReference type="AlphaFoldDB" id="A0A843SEQ9"/>
<dbReference type="GO" id="GO:0006811">
    <property type="term" value="P:monoatomic ion transport"/>
    <property type="evidence" value="ECO:0007669"/>
    <property type="project" value="UniProtKB-KW"/>
</dbReference>
<evidence type="ECO:0000313" key="13">
    <source>
        <dbReference type="EMBL" id="MQA20703.1"/>
    </source>
</evidence>
<feature type="compositionally biased region" description="Pro residues" evidence="11">
    <location>
        <begin position="223"/>
        <end position="242"/>
    </location>
</feature>
<evidence type="ECO:0000256" key="3">
    <source>
        <dbReference type="ARBA" id="ARBA00022452"/>
    </source>
</evidence>
<dbReference type="GO" id="GO:0009279">
    <property type="term" value="C:cell outer membrane"/>
    <property type="evidence" value="ECO:0007669"/>
    <property type="project" value="UniProtKB-SubCell"/>
</dbReference>
<dbReference type="InterPro" id="IPR050330">
    <property type="entry name" value="Bact_OuterMem_StrucFunc"/>
</dbReference>
<dbReference type="SUPFAM" id="SSF103088">
    <property type="entry name" value="OmpA-like"/>
    <property type="match status" value="1"/>
</dbReference>
<comment type="caution">
    <text evidence="13">The sequence shown here is derived from an EMBL/GenBank/DDBJ whole genome shotgun (WGS) entry which is preliminary data.</text>
</comment>
<evidence type="ECO:0000256" key="9">
    <source>
        <dbReference type="PROSITE-ProRule" id="PRU00473"/>
    </source>
</evidence>
<evidence type="ECO:0000256" key="8">
    <source>
        <dbReference type="ARBA" id="ARBA00023237"/>
    </source>
</evidence>
<evidence type="ECO:0000256" key="6">
    <source>
        <dbReference type="ARBA" id="ARBA00023114"/>
    </source>
</evidence>
<keyword evidence="6" id="KW-0626">Porin</keyword>
<keyword evidence="7 9" id="KW-0472">Membrane</keyword>
<evidence type="ECO:0000259" key="12">
    <source>
        <dbReference type="PROSITE" id="PS51123"/>
    </source>
</evidence>
<evidence type="ECO:0000256" key="1">
    <source>
        <dbReference type="ARBA" id="ARBA00004571"/>
    </source>
</evidence>
<name>A0A843SEQ9_9BURK</name>
<dbReference type="PANTHER" id="PTHR30329">
    <property type="entry name" value="STATOR ELEMENT OF FLAGELLAR MOTOR COMPLEX"/>
    <property type="match status" value="1"/>
</dbReference>
<evidence type="ECO:0000256" key="10">
    <source>
        <dbReference type="RuleBase" id="RU003859"/>
    </source>
</evidence>
<comment type="similarity">
    <text evidence="10">Belongs to the outer membrane OOP (TC 1.B.6) superfamily.</text>
</comment>
<dbReference type="InterPro" id="IPR006665">
    <property type="entry name" value="OmpA-like"/>
</dbReference>